<dbReference type="Proteomes" id="UP000652198">
    <property type="component" value="Unassembled WGS sequence"/>
</dbReference>
<dbReference type="InterPro" id="IPR029058">
    <property type="entry name" value="AB_hydrolase_fold"/>
</dbReference>
<dbReference type="InterPro" id="IPR000073">
    <property type="entry name" value="AB_hydrolase_1"/>
</dbReference>
<organism evidence="2 3">
    <name type="scientific">Paraburkholderia solitsugae</name>
    <dbReference type="NCBI Taxonomy" id="2675748"/>
    <lineage>
        <taxon>Bacteria</taxon>
        <taxon>Pseudomonadati</taxon>
        <taxon>Pseudomonadota</taxon>
        <taxon>Betaproteobacteria</taxon>
        <taxon>Burkholderiales</taxon>
        <taxon>Burkholderiaceae</taxon>
        <taxon>Paraburkholderia</taxon>
    </lineage>
</organism>
<accession>A0ABX2C3B7</accession>
<comment type="caution">
    <text evidence="2">The sequence shown here is derived from an EMBL/GenBank/DDBJ whole genome shotgun (WGS) entry which is preliminary data.</text>
</comment>
<dbReference type="InterPro" id="IPR000639">
    <property type="entry name" value="Epox_hydrolase-like"/>
</dbReference>
<evidence type="ECO:0000313" key="3">
    <source>
        <dbReference type="Proteomes" id="UP000652198"/>
    </source>
</evidence>
<dbReference type="Gene3D" id="3.40.50.1820">
    <property type="entry name" value="alpha/beta hydrolase"/>
    <property type="match status" value="1"/>
</dbReference>
<gene>
    <name evidence="2" type="ORF">GNZ12_35335</name>
</gene>
<protein>
    <submittedName>
        <fullName evidence="2">Alpha/beta fold hydrolase</fullName>
    </submittedName>
</protein>
<evidence type="ECO:0000313" key="2">
    <source>
        <dbReference type="EMBL" id="NPT46500.1"/>
    </source>
</evidence>
<reference evidence="2 3" key="1">
    <citation type="submission" date="2019-11" db="EMBL/GenBank/DDBJ databases">
        <title>Metabolism of dissolved organic matter in forest soils.</title>
        <authorList>
            <person name="Cyle K.T."/>
            <person name="Wilhelm R.C."/>
            <person name="Martinez C.E."/>
        </authorList>
    </citation>
    <scope>NUCLEOTIDE SEQUENCE [LARGE SCALE GENOMIC DNA]</scope>
    <source>
        <strain evidence="2 3">1N</strain>
    </source>
</reference>
<dbReference type="PANTHER" id="PTHR43194:SF2">
    <property type="entry name" value="PEROXISOMAL MEMBRANE PROTEIN LPX1"/>
    <property type="match status" value="1"/>
</dbReference>
<proteinExistence type="predicted"/>
<dbReference type="PANTHER" id="PTHR43194">
    <property type="entry name" value="HYDROLASE ALPHA/BETA FOLD FAMILY"/>
    <property type="match status" value="1"/>
</dbReference>
<dbReference type="EMBL" id="WOEY01000134">
    <property type="protein sequence ID" value="NPT46500.1"/>
    <property type="molecule type" value="Genomic_DNA"/>
</dbReference>
<keyword evidence="3" id="KW-1185">Reference proteome</keyword>
<sequence>MLAIRFWQADFLIRRNSMAIDSHQVHKTSPGRRTSVREHQALVFIHGFLDSHVSWEPLMEALSKHGVPSIAPDLSGAGKRQAHPGPYTLNQAVTDILEQLDEQGLTNVALVGHSMGAQIAELIAWQVPERVTSLTLITPTPLAGNILPESARAMLRECGADALAQRNIRMQFSTNLNGDQLDQLVQPTVLMGKEVARDYYDAFIQGDARGHSPCTYGGPTLILGSTDDSVIPAQQVAEIHRNRFPNADLRLIDGCGHWPQLEQPERTAEVLASHLQLS</sequence>
<dbReference type="InterPro" id="IPR050228">
    <property type="entry name" value="Carboxylesterase_BioH"/>
</dbReference>
<dbReference type="Pfam" id="PF00561">
    <property type="entry name" value="Abhydrolase_1"/>
    <property type="match status" value="1"/>
</dbReference>
<evidence type="ECO:0000259" key="1">
    <source>
        <dbReference type="Pfam" id="PF00561"/>
    </source>
</evidence>
<dbReference type="PRINTS" id="PR00412">
    <property type="entry name" value="EPOXHYDRLASE"/>
</dbReference>
<dbReference type="SUPFAM" id="SSF53474">
    <property type="entry name" value="alpha/beta-Hydrolases"/>
    <property type="match status" value="1"/>
</dbReference>
<feature type="domain" description="AB hydrolase-1" evidence="1">
    <location>
        <begin position="41"/>
        <end position="264"/>
    </location>
</feature>
<name>A0ABX2C3B7_9BURK</name>
<keyword evidence="2" id="KW-0378">Hydrolase</keyword>
<dbReference type="PRINTS" id="PR00111">
    <property type="entry name" value="ABHYDROLASE"/>
</dbReference>
<dbReference type="GO" id="GO:0016787">
    <property type="term" value="F:hydrolase activity"/>
    <property type="evidence" value="ECO:0007669"/>
    <property type="project" value="UniProtKB-KW"/>
</dbReference>